<sequence length="265" mass="28644">MGNVVAAGVLFLLIPLLLFVIGWRFWDGLNGPVERRRVEKFAERQDLVITPENGGLVIGYLARIRRWRAIGLAVGVWAAITGGFLSTDGYEAPVVVGAFAGWLCGAVGAELVASHSPAGARRRAELDRRGITDYIPAHHIAYTGIVGCFAVATYFLSTTWTLGSGLPFAEGFLLPVLGLVLWATALHRILRRPSLAETSDQVAADHAVRGYSLKVINSLTFALMCLEWSANVDVGFIMLAGLLGAWLMFKHGRTVSQPESERVAA</sequence>
<feature type="transmembrane region" description="Helical" evidence="1">
    <location>
        <begin position="69"/>
        <end position="86"/>
    </location>
</feature>
<evidence type="ECO:0000256" key="1">
    <source>
        <dbReference type="SAM" id="Phobius"/>
    </source>
</evidence>
<feature type="transmembrane region" description="Helical" evidence="1">
    <location>
        <begin position="236"/>
        <end position="252"/>
    </location>
</feature>
<feature type="transmembrane region" description="Helical" evidence="1">
    <location>
        <begin position="134"/>
        <end position="156"/>
    </location>
</feature>
<proteinExistence type="predicted"/>
<evidence type="ECO:0000313" key="2">
    <source>
        <dbReference type="EMBL" id="MFC4334942.1"/>
    </source>
</evidence>
<accession>A0ABV8TWE7</accession>
<comment type="caution">
    <text evidence="2">The sequence shown here is derived from an EMBL/GenBank/DDBJ whole genome shotgun (WGS) entry which is preliminary data.</text>
</comment>
<keyword evidence="1" id="KW-0472">Membrane</keyword>
<evidence type="ECO:0000313" key="3">
    <source>
        <dbReference type="Proteomes" id="UP001595823"/>
    </source>
</evidence>
<dbReference type="RefSeq" id="WP_380619132.1">
    <property type="nucleotide sequence ID" value="NZ_JBHSDK010000010.1"/>
</dbReference>
<feature type="transmembrane region" description="Helical" evidence="1">
    <location>
        <begin position="6"/>
        <end position="26"/>
    </location>
</feature>
<organism evidence="2 3">
    <name type="scientific">Salininema proteolyticum</name>
    <dbReference type="NCBI Taxonomy" id="1607685"/>
    <lineage>
        <taxon>Bacteria</taxon>
        <taxon>Bacillati</taxon>
        <taxon>Actinomycetota</taxon>
        <taxon>Actinomycetes</taxon>
        <taxon>Glycomycetales</taxon>
        <taxon>Glycomycetaceae</taxon>
        <taxon>Salininema</taxon>
    </lineage>
</organism>
<reference evidence="3" key="1">
    <citation type="journal article" date="2019" name="Int. J. Syst. Evol. Microbiol.">
        <title>The Global Catalogue of Microorganisms (GCM) 10K type strain sequencing project: providing services to taxonomists for standard genome sequencing and annotation.</title>
        <authorList>
            <consortium name="The Broad Institute Genomics Platform"/>
            <consortium name="The Broad Institute Genome Sequencing Center for Infectious Disease"/>
            <person name="Wu L."/>
            <person name="Ma J."/>
        </authorList>
    </citation>
    <scope>NUCLEOTIDE SEQUENCE [LARGE SCALE GENOMIC DNA]</scope>
    <source>
        <strain evidence="3">IBRC-M 10908</strain>
    </source>
</reference>
<dbReference type="Proteomes" id="UP001595823">
    <property type="component" value="Unassembled WGS sequence"/>
</dbReference>
<feature type="transmembrane region" description="Helical" evidence="1">
    <location>
        <begin position="92"/>
        <end position="113"/>
    </location>
</feature>
<keyword evidence="3" id="KW-1185">Reference proteome</keyword>
<gene>
    <name evidence="2" type="ORF">ACFPET_07010</name>
</gene>
<dbReference type="EMBL" id="JBHSDK010000010">
    <property type="protein sequence ID" value="MFC4334942.1"/>
    <property type="molecule type" value="Genomic_DNA"/>
</dbReference>
<name>A0ABV8TWE7_9ACTN</name>
<protein>
    <submittedName>
        <fullName evidence="2">Uncharacterized protein</fullName>
    </submittedName>
</protein>
<keyword evidence="1" id="KW-0812">Transmembrane</keyword>
<feature type="transmembrane region" description="Helical" evidence="1">
    <location>
        <begin position="168"/>
        <end position="190"/>
    </location>
</feature>
<keyword evidence="1" id="KW-1133">Transmembrane helix</keyword>